<evidence type="ECO:0000313" key="3">
    <source>
        <dbReference type="Proteomes" id="UP000007819"/>
    </source>
</evidence>
<reference evidence="2" key="2">
    <citation type="submission" date="2022-06" db="UniProtKB">
        <authorList>
            <consortium name="EnsemblMetazoa"/>
        </authorList>
    </citation>
    <scope>IDENTIFICATION</scope>
</reference>
<dbReference type="OrthoDB" id="6607525at2759"/>
<name>A0A8R1WBB5_ACYPI</name>
<feature type="compositionally biased region" description="Polar residues" evidence="1">
    <location>
        <begin position="11"/>
        <end position="21"/>
    </location>
</feature>
<dbReference type="KEGG" id="api:100572742"/>
<evidence type="ECO:0000313" key="2">
    <source>
        <dbReference type="EnsemblMetazoa" id="XP_003245449.1"/>
    </source>
</evidence>
<sequence length="274" mass="33220">MSCIRKKKSGCNPSTQTFDQPIQSKSKKQINKKENVRKEIGNKLGPVRHVQQIQANVHKYILEMGSTQEKTYFEPIHQAFNQRFKHETEILMGKIKYQLEKDSVFIRTEYDEKLLQDTKYQMNKFNDAVSAITMDLNNKCEEKQKQYKIDAENMMYTIIEKYLTWRERYIKQEFGYFKEQNLADFKEYYRRLILSYRLRFEKKLDDIEKKHRSDYEKIKQSSVYKYKKNFDLEKKKLEEKLLLEKPSLSSVFYEEKVEESEPHIKANIQKNFKC</sequence>
<dbReference type="GeneID" id="100572742"/>
<reference evidence="3" key="1">
    <citation type="submission" date="2010-06" db="EMBL/GenBank/DDBJ databases">
        <authorList>
            <person name="Jiang H."/>
            <person name="Abraham K."/>
            <person name="Ali S."/>
            <person name="Alsbrooks S.L."/>
            <person name="Anim B.N."/>
            <person name="Anosike U.S."/>
            <person name="Attaway T."/>
            <person name="Bandaranaike D.P."/>
            <person name="Battles P.K."/>
            <person name="Bell S.N."/>
            <person name="Bell A.V."/>
            <person name="Beltran B."/>
            <person name="Bickham C."/>
            <person name="Bustamante Y."/>
            <person name="Caleb T."/>
            <person name="Canada A."/>
            <person name="Cardenas V."/>
            <person name="Carter K."/>
            <person name="Chacko J."/>
            <person name="Chandrabose M.N."/>
            <person name="Chavez D."/>
            <person name="Chavez A."/>
            <person name="Chen L."/>
            <person name="Chu H.-S."/>
            <person name="Claassen K.J."/>
            <person name="Cockrell R."/>
            <person name="Collins M."/>
            <person name="Cooper J.A."/>
            <person name="Cree A."/>
            <person name="Curry S.M."/>
            <person name="Da Y."/>
            <person name="Dao M.D."/>
            <person name="Das B."/>
            <person name="Davila M.-L."/>
            <person name="Davy-Carroll L."/>
            <person name="Denson S."/>
            <person name="Dinh H."/>
            <person name="Ebong V.E."/>
            <person name="Edwards J.R."/>
            <person name="Egan A."/>
            <person name="El-Daye J."/>
            <person name="Escobedo L."/>
            <person name="Fernandez S."/>
            <person name="Fernando P.R."/>
            <person name="Flagg N."/>
            <person name="Forbes L.D."/>
            <person name="Fowler R.G."/>
            <person name="Fu Q."/>
            <person name="Gabisi R.A."/>
            <person name="Ganer J."/>
            <person name="Garbino Pronczuk A."/>
            <person name="Garcia R.M."/>
            <person name="Garner T."/>
            <person name="Garrett T.E."/>
            <person name="Gonzalez D.A."/>
            <person name="Hamid H."/>
            <person name="Hawkins E.S."/>
            <person name="Hirani K."/>
            <person name="Hogues M.E."/>
            <person name="Hollins B."/>
            <person name="Hsiao C.-H."/>
            <person name="Jabil R."/>
            <person name="James M.L."/>
            <person name="Jhangiani S.N."/>
            <person name="Johnson B."/>
            <person name="Johnson Q."/>
            <person name="Joshi V."/>
            <person name="Kalu J.B."/>
            <person name="Kam C."/>
            <person name="Kashfia A."/>
            <person name="Keebler J."/>
            <person name="Kisamo H."/>
            <person name="Kovar C.L."/>
            <person name="Lago L.A."/>
            <person name="Lai C.-Y."/>
            <person name="Laidlaw J."/>
            <person name="Lara F."/>
            <person name="Le T.-K."/>
            <person name="Lee S.L."/>
            <person name="Legall F.H."/>
            <person name="Lemon S.J."/>
            <person name="Lewis L.R."/>
            <person name="Li B."/>
            <person name="Liu Y."/>
            <person name="Liu Y.-S."/>
            <person name="Lopez J."/>
            <person name="Lozado R.J."/>
            <person name="Lu J."/>
            <person name="Madu R.C."/>
            <person name="Maheshwari M."/>
            <person name="Maheshwari R."/>
            <person name="Malloy K."/>
            <person name="Martinez E."/>
            <person name="Mathew T."/>
            <person name="Mercado I.C."/>
            <person name="Mercado C."/>
            <person name="Meyer B."/>
            <person name="Montgomery K."/>
            <person name="Morgan M.B."/>
            <person name="Munidasa M."/>
            <person name="Nazareth L.V."/>
            <person name="Nelson J."/>
            <person name="Ng B.M."/>
            <person name="Nguyen N.B."/>
            <person name="Nguyen P.Q."/>
            <person name="Nguyen T."/>
            <person name="Obregon M."/>
            <person name="Okwuonu G.O."/>
            <person name="Onwere C.G."/>
            <person name="Orozco G."/>
            <person name="Parra A."/>
            <person name="Patel S."/>
            <person name="Patil S."/>
            <person name="Perez A."/>
            <person name="Perez Y."/>
            <person name="Pham C."/>
            <person name="Primus E.L."/>
            <person name="Pu L.-L."/>
            <person name="Puazo M."/>
            <person name="Qin X."/>
            <person name="Quiroz J.B."/>
            <person name="Reese J."/>
            <person name="Richards S."/>
            <person name="Rives C.M."/>
            <person name="Robberts R."/>
            <person name="Ruiz S.J."/>
            <person name="Ruiz M.J."/>
            <person name="Santibanez J."/>
            <person name="Schneider B.W."/>
            <person name="Sisson I."/>
            <person name="Smith M."/>
            <person name="Sodergren E."/>
            <person name="Song X.-Z."/>
            <person name="Song B.B."/>
            <person name="Summersgill H."/>
            <person name="Thelus R."/>
            <person name="Thornton R.D."/>
            <person name="Trejos Z.Y."/>
            <person name="Usmani K."/>
            <person name="Vattathil S."/>
            <person name="Villasana D."/>
            <person name="Walker D.L."/>
            <person name="Wang S."/>
            <person name="Wang K."/>
            <person name="White C.S."/>
            <person name="Williams A.C."/>
            <person name="Williamson J."/>
            <person name="Wilson K."/>
            <person name="Woghiren I.O."/>
            <person name="Woodworth J.R."/>
            <person name="Worley K.C."/>
            <person name="Wright R.A."/>
            <person name="Wu W."/>
            <person name="Young L."/>
            <person name="Zhang L."/>
            <person name="Zhang J."/>
            <person name="Zhu Y."/>
            <person name="Muzny D.M."/>
            <person name="Weinstock G."/>
            <person name="Gibbs R.A."/>
        </authorList>
    </citation>
    <scope>NUCLEOTIDE SEQUENCE [LARGE SCALE GENOMIC DNA]</scope>
    <source>
        <strain evidence="3">LSR1</strain>
    </source>
</reference>
<accession>A0A8R1WBB5</accession>
<dbReference type="Proteomes" id="UP000007819">
    <property type="component" value="Chromosome A2"/>
</dbReference>
<feature type="region of interest" description="Disordered" evidence="1">
    <location>
        <begin position="1"/>
        <end position="32"/>
    </location>
</feature>
<evidence type="ECO:0000256" key="1">
    <source>
        <dbReference type="SAM" id="MobiDB-lite"/>
    </source>
</evidence>
<proteinExistence type="predicted"/>
<dbReference type="AlphaFoldDB" id="A0A8R1WBB5"/>
<keyword evidence="3" id="KW-1185">Reference proteome</keyword>
<dbReference type="RefSeq" id="XP_003245449.1">
    <property type="nucleotide sequence ID" value="XM_003245401.3"/>
</dbReference>
<protein>
    <submittedName>
        <fullName evidence="2">Uncharacterized protein</fullName>
    </submittedName>
</protein>
<dbReference type="EnsemblMetazoa" id="XM_003245401.4">
    <property type="protein sequence ID" value="XP_003245449.1"/>
    <property type="gene ID" value="LOC100572742"/>
</dbReference>
<organism evidence="2 3">
    <name type="scientific">Acyrthosiphon pisum</name>
    <name type="common">Pea aphid</name>
    <dbReference type="NCBI Taxonomy" id="7029"/>
    <lineage>
        <taxon>Eukaryota</taxon>
        <taxon>Metazoa</taxon>
        <taxon>Ecdysozoa</taxon>
        <taxon>Arthropoda</taxon>
        <taxon>Hexapoda</taxon>
        <taxon>Insecta</taxon>
        <taxon>Pterygota</taxon>
        <taxon>Neoptera</taxon>
        <taxon>Paraneoptera</taxon>
        <taxon>Hemiptera</taxon>
        <taxon>Sternorrhyncha</taxon>
        <taxon>Aphidomorpha</taxon>
        <taxon>Aphidoidea</taxon>
        <taxon>Aphididae</taxon>
        <taxon>Macrosiphini</taxon>
        <taxon>Acyrthosiphon</taxon>
    </lineage>
</organism>